<dbReference type="AlphaFoldDB" id="A0A7L4URJ4"/>
<organism evidence="4 5">
    <name type="scientific">Balneicella halophila</name>
    <dbReference type="NCBI Taxonomy" id="1537566"/>
    <lineage>
        <taxon>Bacteria</taxon>
        <taxon>Pseudomonadati</taxon>
        <taxon>Bacteroidota</taxon>
        <taxon>Bacteroidia</taxon>
        <taxon>Bacteroidales</taxon>
        <taxon>Balneicellaceae</taxon>
        <taxon>Balneicella</taxon>
    </lineage>
</organism>
<dbReference type="Proteomes" id="UP000251835">
    <property type="component" value="Unassembled WGS sequence"/>
</dbReference>
<evidence type="ECO:0000256" key="2">
    <source>
        <dbReference type="ARBA" id="ARBA00023125"/>
    </source>
</evidence>
<accession>A0A7L4URJ4</accession>
<protein>
    <submittedName>
        <fullName evidence="4">Uncharacterized protein DUF3276</fullName>
    </submittedName>
</protein>
<dbReference type="SMART" id="SM00712">
    <property type="entry name" value="PUR"/>
    <property type="match status" value="1"/>
</dbReference>
<dbReference type="Pfam" id="PF11680">
    <property type="entry name" value="DUF3276"/>
    <property type="match status" value="1"/>
</dbReference>
<evidence type="ECO:0000256" key="1">
    <source>
        <dbReference type="ARBA" id="ARBA00009251"/>
    </source>
</evidence>
<name>A0A7L4URJ4_BALHA</name>
<proteinExistence type="inferred from homology"/>
<keyword evidence="5" id="KW-1185">Reference proteome</keyword>
<dbReference type="Gene3D" id="3.10.450.700">
    <property type="match status" value="1"/>
</dbReference>
<dbReference type="InterPro" id="IPR006628">
    <property type="entry name" value="PUR-bd_fam"/>
</dbReference>
<gene>
    <name evidence="4" type="ORF">C7377_0700</name>
</gene>
<dbReference type="GO" id="GO:0000977">
    <property type="term" value="F:RNA polymerase II transcription regulatory region sequence-specific DNA binding"/>
    <property type="evidence" value="ECO:0007669"/>
    <property type="project" value="InterPro"/>
</dbReference>
<reference evidence="4 5" key="1">
    <citation type="submission" date="2018-05" db="EMBL/GenBank/DDBJ databases">
        <title>Genomic Encyclopedia of Type Strains, Phase IV (KMG-IV): sequencing the most valuable type-strain genomes for metagenomic binning, comparative biology and taxonomic classification.</title>
        <authorList>
            <person name="Goeker M."/>
        </authorList>
    </citation>
    <scope>NUCLEOTIDE SEQUENCE [LARGE SCALE GENOMIC DNA]</scope>
    <source>
        <strain evidence="4 5">DSM 28579</strain>
    </source>
</reference>
<dbReference type="EMBL" id="QENZ01000003">
    <property type="protein sequence ID" value="PVX52386.1"/>
    <property type="molecule type" value="Genomic_DNA"/>
</dbReference>
<dbReference type="GO" id="GO:0032422">
    <property type="term" value="F:purine-rich negative regulatory element binding"/>
    <property type="evidence" value="ECO:0007669"/>
    <property type="project" value="InterPro"/>
</dbReference>
<evidence type="ECO:0000313" key="5">
    <source>
        <dbReference type="Proteomes" id="UP000251835"/>
    </source>
</evidence>
<sequence length="128" mass="14658">MEATKSEGRGRDDIFSKVVRAGRRTYFFDVKATRNDDYYLTLTESKKNTQEDGTVHYEKHKVFLYKEDFDKFVDGLTEAISYIKEHKGDDESAVQAVQSDEASTENKPESETENDTYSAGISFDDLSK</sequence>
<comment type="similarity">
    <text evidence="1">Belongs to the PUR DNA-binding protein family.</text>
</comment>
<dbReference type="RefSeq" id="WP_116495922.1">
    <property type="nucleotide sequence ID" value="NZ_QENZ01000003.1"/>
</dbReference>
<dbReference type="OrthoDB" id="765973at2"/>
<evidence type="ECO:0000313" key="4">
    <source>
        <dbReference type="EMBL" id="PVX52386.1"/>
    </source>
</evidence>
<feature type="region of interest" description="Disordered" evidence="3">
    <location>
        <begin position="86"/>
        <end position="128"/>
    </location>
</feature>
<keyword evidence="2" id="KW-0238">DNA-binding</keyword>
<comment type="caution">
    <text evidence="4">The sequence shown here is derived from an EMBL/GenBank/DDBJ whole genome shotgun (WGS) entry which is preliminary data.</text>
</comment>
<evidence type="ECO:0000256" key="3">
    <source>
        <dbReference type="SAM" id="MobiDB-lite"/>
    </source>
</evidence>